<dbReference type="EMBL" id="BAAANN010000009">
    <property type="protein sequence ID" value="GAA1956545.1"/>
    <property type="molecule type" value="Genomic_DNA"/>
</dbReference>
<organism evidence="2 3">
    <name type="scientific">Amycolatopsis minnesotensis</name>
    <dbReference type="NCBI Taxonomy" id="337894"/>
    <lineage>
        <taxon>Bacteria</taxon>
        <taxon>Bacillati</taxon>
        <taxon>Actinomycetota</taxon>
        <taxon>Actinomycetes</taxon>
        <taxon>Pseudonocardiales</taxon>
        <taxon>Pseudonocardiaceae</taxon>
        <taxon>Amycolatopsis</taxon>
    </lineage>
</organism>
<gene>
    <name evidence="2" type="ORF">GCM10009754_28160</name>
</gene>
<evidence type="ECO:0000313" key="3">
    <source>
        <dbReference type="Proteomes" id="UP001501116"/>
    </source>
</evidence>
<evidence type="ECO:0000313" key="2">
    <source>
        <dbReference type="EMBL" id="GAA1956545.1"/>
    </source>
</evidence>
<comment type="caution">
    <text evidence="2">The sequence shown here is derived from an EMBL/GenBank/DDBJ whole genome shotgun (WGS) entry which is preliminary data.</text>
</comment>
<evidence type="ECO:0000259" key="1">
    <source>
        <dbReference type="Pfam" id="PF00294"/>
    </source>
</evidence>
<dbReference type="Pfam" id="PF00294">
    <property type="entry name" value="PfkB"/>
    <property type="match status" value="1"/>
</dbReference>
<dbReference type="InterPro" id="IPR011611">
    <property type="entry name" value="PfkB_dom"/>
</dbReference>
<protein>
    <submittedName>
        <fullName evidence="2">Carbohydrate kinase family protein</fullName>
    </submittedName>
</protein>
<dbReference type="GO" id="GO:0016301">
    <property type="term" value="F:kinase activity"/>
    <property type="evidence" value="ECO:0007669"/>
    <property type="project" value="UniProtKB-KW"/>
</dbReference>
<dbReference type="RefSeq" id="WP_344417637.1">
    <property type="nucleotide sequence ID" value="NZ_BAAANN010000009.1"/>
</dbReference>
<name>A0ABN2QSL1_9PSEU</name>
<accession>A0ABN2QSL1</accession>
<dbReference type="Gene3D" id="3.40.1190.20">
    <property type="match status" value="1"/>
</dbReference>
<keyword evidence="2" id="KW-0808">Transferase</keyword>
<dbReference type="PANTHER" id="PTHR42774">
    <property type="entry name" value="PHOSPHOTRANSFERASE SYSTEM TRANSPORT PROTEIN"/>
    <property type="match status" value="1"/>
</dbReference>
<sequence>MAGSVDPPQAADLDVFLSGLLFFDLVFTGMAQPPAPGTEVWTRGMGSGPGGIANLAIALARLGLRTSLAAAFGTDLYGRYCWDVLERQEGVDLSRSRRFPEWHSPVTVSLAYDHDRAMVTHGHAPPVPLTELTGSPPPSRATVVHIGRDTEDWVRQAHAAGSLVFADVGWDPSEEWAPELLDQLTCCHAFVPNCVEAMRYTRTSTPEAALAVLAELVPVAVITCGGDGVLATDATTGESARIPALPTDALDATGAGDVFGAGFVAGTLAGWPLPQRLRFASLTAALSVQQFGGGLAAPGWAEISRWHRENRRPDFAFLDDVLPARTMTSCDTAARRAQATIGFGGKPVEPWH</sequence>
<dbReference type="InterPro" id="IPR052562">
    <property type="entry name" value="Ketohexokinase-related"/>
</dbReference>
<keyword evidence="3" id="KW-1185">Reference proteome</keyword>
<dbReference type="PANTHER" id="PTHR42774:SF3">
    <property type="entry name" value="KETOHEXOKINASE"/>
    <property type="match status" value="1"/>
</dbReference>
<keyword evidence="2" id="KW-0418">Kinase</keyword>
<dbReference type="Proteomes" id="UP001501116">
    <property type="component" value="Unassembled WGS sequence"/>
</dbReference>
<feature type="domain" description="Carbohydrate kinase PfkB" evidence="1">
    <location>
        <begin position="45"/>
        <end position="295"/>
    </location>
</feature>
<proteinExistence type="predicted"/>
<dbReference type="CDD" id="cd01942">
    <property type="entry name" value="ribokinase_group_A"/>
    <property type="match status" value="1"/>
</dbReference>
<reference evidence="2 3" key="1">
    <citation type="journal article" date="2019" name="Int. J. Syst. Evol. Microbiol.">
        <title>The Global Catalogue of Microorganisms (GCM) 10K type strain sequencing project: providing services to taxonomists for standard genome sequencing and annotation.</title>
        <authorList>
            <consortium name="The Broad Institute Genomics Platform"/>
            <consortium name="The Broad Institute Genome Sequencing Center for Infectious Disease"/>
            <person name="Wu L."/>
            <person name="Ma J."/>
        </authorList>
    </citation>
    <scope>NUCLEOTIDE SEQUENCE [LARGE SCALE GENOMIC DNA]</scope>
    <source>
        <strain evidence="2 3">JCM 14545</strain>
    </source>
</reference>
<dbReference type="InterPro" id="IPR029056">
    <property type="entry name" value="Ribokinase-like"/>
</dbReference>
<dbReference type="SUPFAM" id="SSF53613">
    <property type="entry name" value="Ribokinase-like"/>
    <property type="match status" value="1"/>
</dbReference>